<evidence type="ECO:0000313" key="7">
    <source>
        <dbReference type="EMBL" id="ORY31455.1"/>
    </source>
</evidence>
<feature type="region of interest" description="Disordered" evidence="4">
    <location>
        <begin position="580"/>
        <end position="620"/>
    </location>
</feature>
<sequence>MKVQLLFFLFFLVYNVLGESFFPNDQRAEIFKITDNEVPIFRITLPEKEFYTLKRAANNLSRGGINGYNEEIIGTIGIINSQNFNEIFKGYNIKELLPKLPMNEEGYPTIDYKPYLLSSLNFHYIIEGESDSTTILFNVFNSDSYLNLIEVLYVLSGLEISPEADSDFVDLFSYYGKDAVIVDENGKYSLNIDYSNYYKRQYEEEDESYYSADFKTKNGTLVVEINNDKKKFKKITFSLGNGSSRVYSKPNYNLKIRGDKELFGRRQFKLRGDAADPSFMRTKLMSDIHNRLGLKSLSANYAFLYINDEFMGLQVLTDIYKETWIEYVYGEKNTTNLFKGNNADLTINNLNGYENENKDTTADDTKDLSKFLTDMTNAETATDVESIFELEQFNKEIALEYITIGTDHFMASHNYYIYKQPQNGKWIYLSHDFDLDLDTYTDETNHELTFNDFNTSNMVTKLILSNEEYFKEMIKEIIEKAFNPSVLFPHIDEIKSFIKPYVELDKKPDENGEYPGKINKNSYYEEYLFTLKQWNDSIEFINEENSKCGLKCFIIRRYRFICKEYGIECDPTYMNENYDMSNGKGEPSTIKEPESESSSSSLNTEKETAVTTKNESVPTSESSAPLHCLSEFYGYPCCSPELTEVYAQDDYGDWGYDFSKSEWCGLTKYESSTDTTNDSDNCWSEALGYPCCPSGITTVYEHDEDGDWSYNFSKEEWCGIIKH</sequence>
<dbReference type="STRING" id="1754190.A0A1Y2BBI6"/>
<dbReference type="EMBL" id="MCOG01000169">
    <property type="protein sequence ID" value="ORY31455.1"/>
    <property type="molecule type" value="Genomic_DNA"/>
</dbReference>
<organism evidence="7 8">
    <name type="scientific">Neocallimastix californiae</name>
    <dbReference type="NCBI Taxonomy" id="1754190"/>
    <lineage>
        <taxon>Eukaryota</taxon>
        <taxon>Fungi</taxon>
        <taxon>Fungi incertae sedis</taxon>
        <taxon>Chytridiomycota</taxon>
        <taxon>Chytridiomycota incertae sedis</taxon>
        <taxon>Neocallimastigomycetes</taxon>
        <taxon>Neocallimastigales</taxon>
        <taxon>Neocallimastigaceae</taxon>
        <taxon>Neocallimastix</taxon>
    </lineage>
</organism>
<dbReference type="PANTHER" id="PTHR40050">
    <property type="entry name" value="INNER SPORE COAT PROTEIN H"/>
    <property type="match status" value="1"/>
</dbReference>
<feature type="compositionally biased region" description="Polar residues" evidence="4">
    <location>
        <begin position="609"/>
        <end position="620"/>
    </location>
</feature>
<evidence type="ECO:0000256" key="5">
    <source>
        <dbReference type="SAM" id="SignalP"/>
    </source>
</evidence>
<dbReference type="PANTHER" id="PTHR40050:SF1">
    <property type="entry name" value="INNER SPORE COAT PROTEIN H"/>
    <property type="match status" value="1"/>
</dbReference>
<dbReference type="Proteomes" id="UP000193920">
    <property type="component" value="Unassembled WGS sequence"/>
</dbReference>
<evidence type="ECO:0000259" key="6">
    <source>
        <dbReference type="PROSITE" id="PS51763"/>
    </source>
</evidence>
<dbReference type="Pfam" id="PF02013">
    <property type="entry name" value="CBM_10"/>
    <property type="match status" value="2"/>
</dbReference>
<dbReference type="AlphaFoldDB" id="A0A1Y2BBI6"/>
<evidence type="ECO:0000256" key="3">
    <source>
        <dbReference type="ARBA" id="ARBA00022801"/>
    </source>
</evidence>
<name>A0A1Y2BBI6_9FUNG</name>
<feature type="domain" description="CBM10" evidence="6">
    <location>
        <begin position="681"/>
        <end position="721"/>
    </location>
</feature>
<feature type="chain" id="PRO_5012033646" evidence="5">
    <location>
        <begin position="19"/>
        <end position="723"/>
    </location>
</feature>
<keyword evidence="3" id="KW-0378">Hydrolase</keyword>
<proteinExistence type="predicted"/>
<keyword evidence="8" id="KW-1185">Reference proteome</keyword>
<evidence type="ECO:0000313" key="8">
    <source>
        <dbReference type="Proteomes" id="UP000193920"/>
    </source>
</evidence>
<dbReference type="InterPro" id="IPR014867">
    <property type="entry name" value="Spore_coat_CotH_CotH2/3/7"/>
</dbReference>
<accession>A0A1Y2BBI6</accession>
<evidence type="ECO:0000256" key="2">
    <source>
        <dbReference type="ARBA" id="ARBA00022737"/>
    </source>
</evidence>
<gene>
    <name evidence="7" type="ORF">LY90DRAFT_673656</name>
</gene>
<evidence type="ECO:0000256" key="4">
    <source>
        <dbReference type="SAM" id="MobiDB-lite"/>
    </source>
</evidence>
<dbReference type="Gene3D" id="3.90.1220.10">
    <property type="entry name" value="Cellulose docking domain, dockering"/>
    <property type="match status" value="2"/>
</dbReference>
<reference evidence="7 8" key="1">
    <citation type="submission" date="2016-08" db="EMBL/GenBank/DDBJ databases">
        <title>A Parts List for Fungal Cellulosomes Revealed by Comparative Genomics.</title>
        <authorList>
            <consortium name="DOE Joint Genome Institute"/>
            <person name="Haitjema C.H."/>
            <person name="Gilmore S.P."/>
            <person name="Henske J.K."/>
            <person name="Solomon K.V."/>
            <person name="De Groot R."/>
            <person name="Kuo A."/>
            <person name="Mondo S.J."/>
            <person name="Salamov A.A."/>
            <person name="Labutti K."/>
            <person name="Zhao Z."/>
            <person name="Chiniquy J."/>
            <person name="Barry K."/>
            <person name="Brewer H.M."/>
            <person name="Purvine S.O."/>
            <person name="Wright A.T."/>
            <person name="Boxma B."/>
            <person name="Van Alen T."/>
            <person name="Hackstein J.H."/>
            <person name="Baker S.E."/>
            <person name="Grigoriev I.V."/>
            <person name="O'Malley M.A."/>
        </authorList>
    </citation>
    <scope>NUCLEOTIDE SEQUENCE [LARGE SCALE GENOMIC DNA]</scope>
    <source>
        <strain evidence="7 8">G1</strain>
    </source>
</reference>
<protein>
    <submittedName>
        <fullName evidence="7">Coth-domain-containing protein</fullName>
    </submittedName>
</protein>
<dbReference type="PROSITE" id="PS51763">
    <property type="entry name" value="CBM10"/>
    <property type="match status" value="2"/>
</dbReference>
<feature type="domain" description="CBM10" evidence="6">
    <location>
        <begin position="627"/>
        <end position="667"/>
    </location>
</feature>
<dbReference type="SUPFAM" id="SSF64571">
    <property type="entry name" value="Cellulose docking domain, dockering"/>
    <property type="match status" value="2"/>
</dbReference>
<dbReference type="OrthoDB" id="10453465at2759"/>
<comment type="caution">
    <text evidence="7">The sequence shown here is derived from an EMBL/GenBank/DDBJ whole genome shotgun (WGS) entry which is preliminary data.</text>
</comment>
<dbReference type="Pfam" id="PF08757">
    <property type="entry name" value="CotH"/>
    <property type="match status" value="1"/>
</dbReference>
<keyword evidence="1 5" id="KW-0732">Signal</keyword>
<dbReference type="InterPro" id="IPR009034">
    <property type="entry name" value="Dockerin_dom_fun_sf"/>
</dbReference>
<evidence type="ECO:0000256" key="1">
    <source>
        <dbReference type="ARBA" id="ARBA00022729"/>
    </source>
</evidence>
<feature type="signal peptide" evidence="5">
    <location>
        <begin position="1"/>
        <end position="18"/>
    </location>
</feature>
<keyword evidence="2" id="KW-0677">Repeat</keyword>
<dbReference type="GO" id="GO:0016787">
    <property type="term" value="F:hydrolase activity"/>
    <property type="evidence" value="ECO:0007669"/>
    <property type="project" value="UniProtKB-KW"/>
</dbReference>
<dbReference type="InterPro" id="IPR002883">
    <property type="entry name" value="CBM10/Dockerin_dom"/>
</dbReference>